<dbReference type="Proteomes" id="UP000054166">
    <property type="component" value="Unassembled WGS sequence"/>
</dbReference>
<dbReference type="EMBL" id="KN832995">
    <property type="protein sequence ID" value="KIM82373.1"/>
    <property type="molecule type" value="Genomic_DNA"/>
</dbReference>
<evidence type="ECO:0000313" key="2">
    <source>
        <dbReference type="EMBL" id="KIM82373.1"/>
    </source>
</evidence>
<dbReference type="HOGENOM" id="CLU_387375_0_0_1"/>
<feature type="region of interest" description="Disordered" evidence="1">
    <location>
        <begin position="604"/>
        <end position="644"/>
    </location>
</feature>
<proteinExistence type="predicted"/>
<feature type="compositionally biased region" description="Pro residues" evidence="1">
    <location>
        <begin position="606"/>
        <end position="621"/>
    </location>
</feature>
<reference evidence="2 3" key="1">
    <citation type="submission" date="2014-04" db="EMBL/GenBank/DDBJ databases">
        <authorList>
            <consortium name="DOE Joint Genome Institute"/>
            <person name="Kuo A."/>
            <person name="Tarkka M."/>
            <person name="Buscot F."/>
            <person name="Kohler A."/>
            <person name="Nagy L.G."/>
            <person name="Floudas D."/>
            <person name="Copeland A."/>
            <person name="Barry K.W."/>
            <person name="Cichocki N."/>
            <person name="Veneault-Fourrey C."/>
            <person name="LaButti K."/>
            <person name="Lindquist E.A."/>
            <person name="Lipzen A."/>
            <person name="Lundell T."/>
            <person name="Morin E."/>
            <person name="Murat C."/>
            <person name="Sun H."/>
            <person name="Tunlid A."/>
            <person name="Henrissat B."/>
            <person name="Grigoriev I.V."/>
            <person name="Hibbett D.S."/>
            <person name="Martin F."/>
            <person name="Nordberg H.P."/>
            <person name="Cantor M.N."/>
            <person name="Hua S.X."/>
        </authorList>
    </citation>
    <scope>NUCLEOTIDE SEQUENCE [LARGE SCALE GENOMIC DNA]</scope>
    <source>
        <strain evidence="2 3">F 1598</strain>
    </source>
</reference>
<feature type="region of interest" description="Disordered" evidence="1">
    <location>
        <begin position="50"/>
        <end position="99"/>
    </location>
</feature>
<gene>
    <name evidence="2" type="ORF">PILCRDRAFT_8172</name>
</gene>
<feature type="compositionally biased region" description="Basic and acidic residues" evidence="1">
    <location>
        <begin position="53"/>
        <end position="66"/>
    </location>
</feature>
<sequence length="713" mass="78627">MPLDKRRWTTLQQQQWLTKKFPAYWEAQSQNKYNRFWPTFFEEWFNEYPASEPRADDPTNSEHESDSDSEQTDGECRPASSKQKRCRTRKNVSLSTPEEKLLHKKGRIVHKMKEKLKAHMRQHCPLTTKKRKITVSNSLSMFGAPTKHRRLQETEMYLKLYYASRVEPAVREHLKTSDSDVAGLSIIRKVTRQVWEGEDAETKAEVVVKVAKAQEVAIEPDESRTPQQYQDAIDELRDYLEDILLNVTQLTGLSMSVIFGGPIPKANGAISSSCVHMGKNDLGNTFGNSYVDFDQNVLAPFHKFLRDAYHEASRSLMDTTVHPTLLGLETIDESHVATSSDLPDVGVIDKPSGAFRSLTDTTVNPILLGPEMINESHVATSLDLPDVGIINEPSIVNDMNMFGFDVNDDHIMAMLADIPDLGMAGEPIVDKTHEITTTNASATVAATLVTGITSPPSIINPGHGVRPADPLLLRHEDASLTNITNINDHAVILPHTGTPRHQRKQVSTHNGNSLSPPQSAFLDGAADQSASLFSSPTKVTTLPCLHPHNALIRTLEERLALEEAAAAEMAAAVASSLYHNFLPVMSQPSRLLYLHALAERAAASTPTPPTPALAAPDPDPAPSQGAPKHKKNMSVTEAPVEEETGRRIRRLTFFGAQREKAVEEQKAKAAKAAARKADREKAVNVKANEERVKSIGAGSKKIAVRGKKGKKKI</sequence>
<keyword evidence="3" id="KW-1185">Reference proteome</keyword>
<dbReference type="InParanoid" id="A0A0C3B7U3"/>
<name>A0A0C3B7U3_PILCF</name>
<evidence type="ECO:0000256" key="1">
    <source>
        <dbReference type="SAM" id="MobiDB-lite"/>
    </source>
</evidence>
<reference evidence="3" key="2">
    <citation type="submission" date="2015-01" db="EMBL/GenBank/DDBJ databases">
        <title>Evolutionary Origins and Diversification of the Mycorrhizal Mutualists.</title>
        <authorList>
            <consortium name="DOE Joint Genome Institute"/>
            <consortium name="Mycorrhizal Genomics Consortium"/>
            <person name="Kohler A."/>
            <person name="Kuo A."/>
            <person name="Nagy L.G."/>
            <person name="Floudas D."/>
            <person name="Copeland A."/>
            <person name="Barry K.W."/>
            <person name="Cichocki N."/>
            <person name="Veneault-Fourrey C."/>
            <person name="LaButti K."/>
            <person name="Lindquist E.A."/>
            <person name="Lipzen A."/>
            <person name="Lundell T."/>
            <person name="Morin E."/>
            <person name="Murat C."/>
            <person name="Riley R."/>
            <person name="Ohm R."/>
            <person name="Sun H."/>
            <person name="Tunlid A."/>
            <person name="Henrissat B."/>
            <person name="Grigoriev I.V."/>
            <person name="Hibbett D.S."/>
            <person name="Martin F."/>
        </authorList>
    </citation>
    <scope>NUCLEOTIDE SEQUENCE [LARGE SCALE GENOMIC DNA]</scope>
    <source>
        <strain evidence="3">F 1598</strain>
    </source>
</reference>
<protein>
    <submittedName>
        <fullName evidence="2">Uncharacterized protein</fullName>
    </submittedName>
</protein>
<organism evidence="2 3">
    <name type="scientific">Piloderma croceum (strain F 1598)</name>
    <dbReference type="NCBI Taxonomy" id="765440"/>
    <lineage>
        <taxon>Eukaryota</taxon>
        <taxon>Fungi</taxon>
        <taxon>Dikarya</taxon>
        <taxon>Basidiomycota</taxon>
        <taxon>Agaricomycotina</taxon>
        <taxon>Agaricomycetes</taxon>
        <taxon>Agaricomycetidae</taxon>
        <taxon>Atheliales</taxon>
        <taxon>Atheliaceae</taxon>
        <taxon>Piloderma</taxon>
    </lineage>
</organism>
<dbReference type="AlphaFoldDB" id="A0A0C3B7U3"/>
<dbReference type="OrthoDB" id="2677857at2759"/>
<accession>A0A0C3B7U3</accession>
<evidence type="ECO:0000313" key="3">
    <source>
        <dbReference type="Proteomes" id="UP000054166"/>
    </source>
</evidence>